<dbReference type="AlphaFoldDB" id="A0A7J0DTD2"/>
<dbReference type="Proteomes" id="UP000585474">
    <property type="component" value="Unassembled WGS sequence"/>
</dbReference>
<proteinExistence type="inferred from homology"/>
<organism evidence="4 5">
    <name type="scientific">Actinidia rufa</name>
    <dbReference type="NCBI Taxonomy" id="165716"/>
    <lineage>
        <taxon>Eukaryota</taxon>
        <taxon>Viridiplantae</taxon>
        <taxon>Streptophyta</taxon>
        <taxon>Embryophyta</taxon>
        <taxon>Tracheophyta</taxon>
        <taxon>Spermatophyta</taxon>
        <taxon>Magnoliopsida</taxon>
        <taxon>eudicotyledons</taxon>
        <taxon>Gunneridae</taxon>
        <taxon>Pentapetalae</taxon>
        <taxon>asterids</taxon>
        <taxon>Ericales</taxon>
        <taxon>Actinidiaceae</taxon>
        <taxon>Actinidia</taxon>
    </lineage>
</organism>
<keyword evidence="2" id="KW-0732">Signal</keyword>
<keyword evidence="5" id="KW-1185">Reference proteome</keyword>
<sequence length="371" mass="40341">MLVISFICPVRLLSKRTWDKTELPLIQNFVRSKTNGYTIYPGPSSLTTSPVQFSPEAISLETPCPVRQTNEGSETCLCSTLYGFPTFSWSFWLRPVAYIAMLTKNKGRQAMFTLCTWEAFLKGNIHHYLTIFLCFNKLYGRSWDFMGFSESVSRNPISESDAIIGVINTGIWPESESFSDNGFGPPPKKWKAGSKTEDILAAFDDARADGVDIISISLGGNTPFDITYDPIAIGAFHAIERSVLTVHSAGNAGSMTNSAASSLDRGFVNKVVLGNGKTLVGNAVNAFNLNGSEFSLVYVSEVTSETSDCDESDARSCAEGCLESSLVKGKIVICDDISGLNEARDADVTPRNPAYADRGRMIAGGWPAKAY</sequence>
<evidence type="ECO:0000313" key="5">
    <source>
        <dbReference type="Proteomes" id="UP000585474"/>
    </source>
</evidence>
<dbReference type="GO" id="GO:0004252">
    <property type="term" value="F:serine-type endopeptidase activity"/>
    <property type="evidence" value="ECO:0007669"/>
    <property type="project" value="InterPro"/>
</dbReference>
<accession>A0A7J0DTD2</accession>
<dbReference type="EMBL" id="BJWL01000392">
    <property type="protein sequence ID" value="GFS42069.1"/>
    <property type="molecule type" value="Genomic_DNA"/>
</dbReference>
<evidence type="ECO:0000259" key="3">
    <source>
        <dbReference type="Pfam" id="PF00082"/>
    </source>
</evidence>
<evidence type="ECO:0000256" key="1">
    <source>
        <dbReference type="ARBA" id="ARBA00011073"/>
    </source>
</evidence>
<dbReference type="InterPro" id="IPR045051">
    <property type="entry name" value="SBT"/>
</dbReference>
<comment type="similarity">
    <text evidence="1">Belongs to the peptidase S8 family.</text>
</comment>
<comment type="caution">
    <text evidence="4">The sequence shown here is derived from an EMBL/GenBank/DDBJ whole genome shotgun (WGS) entry which is preliminary data.</text>
</comment>
<dbReference type="GO" id="GO:0006508">
    <property type="term" value="P:proteolysis"/>
    <property type="evidence" value="ECO:0007669"/>
    <property type="project" value="InterPro"/>
</dbReference>
<dbReference type="Gene3D" id="3.50.30.30">
    <property type="match status" value="1"/>
</dbReference>
<dbReference type="OrthoDB" id="2014869at2759"/>
<gene>
    <name evidence="4" type="ORF">Acr_00g0077890</name>
</gene>
<dbReference type="InterPro" id="IPR000209">
    <property type="entry name" value="Peptidase_S8/S53_dom"/>
</dbReference>
<dbReference type="InterPro" id="IPR036852">
    <property type="entry name" value="Peptidase_S8/S53_dom_sf"/>
</dbReference>
<reference evidence="5" key="1">
    <citation type="submission" date="2019-07" db="EMBL/GenBank/DDBJ databases">
        <title>De Novo Assembly of kiwifruit Actinidia rufa.</title>
        <authorList>
            <person name="Sugita-Konishi S."/>
            <person name="Sato K."/>
            <person name="Mori E."/>
            <person name="Abe Y."/>
            <person name="Kisaki G."/>
            <person name="Hamano K."/>
            <person name="Suezawa K."/>
            <person name="Otani M."/>
            <person name="Fukuda T."/>
            <person name="Manabe T."/>
            <person name="Gomi K."/>
            <person name="Tabuchi M."/>
            <person name="Akimitsu K."/>
            <person name="Kataoka I."/>
        </authorList>
    </citation>
    <scope>NUCLEOTIDE SEQUENCE [LARGE SCALE GENOMIC DNA]</scope>
    <source>
        <strain evidence="5">cv. Fuchu</strain>
    </source>
</reference>
<dbReference type="Gene3D" id="3.40.50.200">
    <property type="entry name" value="Peptidase S8/S53 domain"/>
    <property type="match status" value="2"/>
</dbReference>
<dbReference type="SUPFAM" id="SSF52743">
    <property type="entry name" value="Subtilisin-like"/>
    <property type="match status" value="1"/>
</dbReference>
<protein>
    <submittedName>
        <fullName evidence="4">Subtilase 4.12</fullName>
    </submittedName>
</protein>
<dbReference type="CDD" id="cd02120">
    <property type="entry name" value="PA_subtilisin_like"/>
    <property type="match status" value="1"/>
</dbReference>
<evidence type="ECO:0000256" key="2">
    <source>
        <dbReference type="ARBA" id="ARBA00022729"/>
    </source>
</evidence>
<evidence type="ECO:0000313" key="4">
    <source>
        <dbReference type="EMBL" id="GFS42069.1"/>
    </source>
</evidence>
<dbReference type="Pfam" id="PF00082">
    <property type="entry name" value="Peptidase_S8"/>
    <property type="match status" value="1"/>
</dbReference>
<name>A0A7J0DTD2_9ERIC</name>
<dbReference type="PANTHER" id="PTHR10795">
    <property type="entry name" value="PROPROTEIN CONVERTASE SUBTILISIN/KEXIN"/>
    <property type="match status" value="1"/>
</dbReference>
<feature type="domain" description="Peptidase S8/S53" evidence="3">
    <location>
        <begin position="191"/>
        <end position="257"/>
    </location>
</feature>